<name>A0ABP5J856_9ACTN</name>
<accession>A0ABP5J856</accession>
<dbReference type="RefSeq" id="WP_344288531.1">
    <property type="nucleotide sequence ID" value="NZ_BAAAPF010000018.1"/>
</dbReference>
<proteinExistence type="predicted"/>
<dbReference type="PANTHER" id="PTHR43434">
    <property type="entry name" value="PHOSPHOGLYCOLATE PHOSPHATASE"/>
    <property type="match status" value="1"/>
</dbReference>
<gene>
    <name evidence="2" type="ORF">GCM10009802_11500</name>
</gene>
<dbReference type="Pfam" id="PF00702">
    <property type="entry name" value="Hydrolase"/>
    <property type="match status" value="1"/>
</dbReference>
<keyword evidence="3" id="KW-1185">Reference proteome</keyword>
<dbReference type="InterPro" id="IPR036412">
    <property type="entry name" value="HAD-like_sf"/>
</dbReference>
<dbReference type="InterPro" id="IPR050155">
    <property type="entry name" value="HAD-like_hydrolase_sf"/>
</dbReference>
<organism evidence="2 3">
    <name type="scientific">Streptomyces synnematoformans</name>
    <dbReference type="NCBI Taxonomy" id="415721"/>
    <lineage>
        <taxon>Bacteria</taxon>
        <taxon>Bacillati</taxon>
        <taxon>Actinomycetota</taxon>
        <taxon>Actinomycetes</taxon>
        <taxon>Kitasatosporales</taxon>
        <taxon>Streptomycetaceae</taxon>
        <taxon>Streptomyces</taxon>
    </lineage>
</organism>
<feature type="compositionally biased region" description="Basic and acidic residues" evidence="1">
    <location>
        <begin position="81"/>
        <end position="92"/>
    </location>
</feature>
<dbReference type="SUPFAM" id="SSF56784">
    <property type="entry name" value="HAD-like"/>
    <property type="match status" value="1"/>
</dbReference>
<dbReference type="GO" id="GO:0016787">
    <property type="term" value="F:hydrolase activity"/>
    <property type="evidence" value="ECO:0007669"/>
    <property type="project" value="UniProtKB-KW"/>
</dbReference>
<dbReference type="CDD" id="cd01427">
    <property type="entry name" value="HAD_like"/>
    <property type="match status" value="1"/>
</dbReference>
<dbReference type="Gene3D" id="3.40.50.1000">
    <property type="entry name" value="HAD superfamily/HAD-like"/>
    <property type="match status" value="1"/>
</dbReference>
<dbReference type="Proteomes" id="UP001500443">
    <property type="component" value="Unassembled WGS sequence"/>
</dbReference>
<keyword evidence="2" id="KW-0378">Hydrolase</keyword>
<dbReference type="PANTHER" id="PTHR43434:SF1">
    <property type="entry name" value="PHOSPHOGLYCOLATE PHOSPHATASE"/>
    <property type="match status" value="1"/>
</dbReference>
<evidence type="ECO:0000313" key="3">
    <source>
        <dbReference type="Proteomes" id="UP001500443"/>
    </source>
</evidence>
<dbReference type="InterPro" id="IPR006439">
    <property type="entry name" value="HAD-SF_hydro_IA"/>
</dbReference>
<evidence type="ECO:0000256" key="1">
    <source>
        <dbReference type="SAM" id="MobiDB-lite"/>
    </source>
</evidence>
<dbReference type="EMBL" id="BAAAPF010000018">
    <property type="protein sequence ID" value="GAA2113026.1"/>
    <property type="molecule type" value="Genomic_DNA"/>
</dbReference>
<dbReference type="InterPro" id="IPR023214">
    <property type="entry name" value="HAD_sf"/>
</dbReference>
<evidence type="ECO:0000313" key="2">
    <source>
        <dbReference type="EMBL" id="GAA2113026.1"/>
    </source>
</evidence>
<comment type="caution">
    <text evidence="2">The sequence shown here is derived from an EMBL/GenBank/DDBJ whole genome shotgun (WGS) entry which is preliminary data.</text>
</comment>
<sequence length="243" mass="25791">MEMTPLAAALDSAKCVFFDFDGPICRLFAGHPADRVAARLLELLNGRAPRLLADAAYRPHDPLDVLSAALRAAPAHELIRTAEDRLSREEQTAARSATPTPGADALIEELRRQGRTLAVTSNNSAAAIRVYLRRHGLTDHFSAAHIHGRQAHPIRLKPDPDCLWRALESTGTMPGECLMIGDAPSDCAAADELGVAFVGYARTPDKAAALAGAGARLIVGSMHEMLDAVRGGTAGPPARTPDN</sequence>
<reference evidence="3" key="1">
    <citation type="journal article" date="2019" name="Int. J. Syst. Evol. Microbiol.">
        <title>The Global Catalogue of Microorganisms (GCM) 10K type strain sequencing project: providing services to taxonomists for standard genome sequencing and annotation.</title>
        <authorList>
            <consortium name="The Broad Institute Genomics Platform"/>
            <consortium name="The Broad Institute Genome Sequencing Center for Infectious Disease"/>
            <person name="Wu L."/>
            <person name="Ma J."/>
        </authorList>
    </citation>
    <scope>NUCLEOTIDE SEQUENCE [LARGE SCALE GENOMIC DNA]</scope>
    <source>
        <strain evidence="3">JCM 15481</strain>
    </source>
</reference>
<protein>
    <submittedName>
        <fullName evidence="2">HAD family hydrolase</fullName>
    </submittedName>
</protein>
<dbReference type="NCBIfam" id="TIGR01509">
    <property type="entry name" value="HAD-SF-IA-v3"/>
    <property type="match status" value="1"/>
</dbReference>
<feature type="region of interest" description="Disordered" evidence="1">
    <location>
        <begin position="81"/>
        <end position="104"/>
    </location>
</feature>